<keyword evidence="3" id="KW-0406">Ion transport</keyword>
<feature type="domain" description="Cation efflux protein transmembrane" evidence="8">
    <location>
        <begin position="44"/>
        <end position="301"/>
    </location>
</feature>
<keyword evidence="3" id="KW-0813">Transport</keyword>
<feature type="transmembrane region" description="Helical" evidence="7">
    <location>
        <begin position="44"/>
        <end position="65"/>
    </location>
</feature>
<feature type="transmembrane region" description="Helical" evidence="7">
    <location>
        <begin position="77"/>
        <end position="95"/>
    </location>
</feature>
<dbReference type="Proteomes" id="UP001445335">
    <property type="component" value="Unassembled WGS sequence"/>
</dbReference>
<dbReference type="NCBIfam" id="TIGR01297">
    <property type="entry name" value="CDF"/>
    <property type="match status" value="1"/>
</dbReference>
<evidence type="ECO:0000256" key="4">
    <source>
        <dbReference type="ARBA" id="ARBA00022989"/>
    </source>
</evidence>
<dbReference type="AlphaFoldDB" id="A0AAW1QZN6"/>
<gene>
    <name evidence="9" type="ORF">WJX81_002439</name>
</gene>
<dbReference type="PANTHER" id="PTHR11562:SF17">
    <property type="entry name" value="RE54080P-RELATED"/>
    <property type="match status" value="1"/>
</dbReference>
<keyword evidence="10" id="KW-1185">Reference proteome</keyword>
<dbReference type="Gene3D" id="1.20.1510.10">
    <property type="entry name" value="Cation efflux protein transmembrane domain"/>
    <property type="match status" value="1"/>
</dbReference>
<keyword evidence="3" id="KW-0862">Zinc</keyword>
<evidence type="ECO:0000256" key="3">
    <source>
        <dbReference type="ARBA" id="ARBA00022906"/>
    </source>
</evidence>
<keyword evidence="5 7" id="KW-0472">Membrane</keyword>
<evidence type="ECO:0000313" key="10">
    <source>
        <dbReference type="Proteomes" id="UP001445335"/>
    </source>
</evidence>
<evidence type="ECO:0000313" key="9">
    <source>
        <dbReference type="EMBL" id="KAK9826731.1"/>
    </source>
</evidence>
<protein>
    <recommendedName>
        <fullName evidence="8">Cation efflux protein transmembrane domain-containing protein</fullName>
    </recommendedName>
</protein>
<keyword evidence="3" id="KW-0864">Zinc transport</keyword>
<dbReference type="SUPFAM" id="SSF161111">
    <property type="entry name" value="Cation efflux protein transmembrane domain-like"/>
    <property type="match status" value="1"/>
</dbReference>
<keyword evidence="4 7" id="KW-1133">Transmembrane helix</keyword>
<accession>A0AAW1QZN6</accession>
<feature type="transmembrane region" description="Helical" evidence="7">
    <location>
        <begin position="240"/>
        <end position="263"/>
    </location>
</feature>
<feature type="compositionally biased region" description="Basic and acidic residues" evidence="6">
    <location>
        <begin position="180"/>
        <end position="204"/>
    </location>
</feature>
<reference evidence="9 10" key="1">
    <citation type="journal article" date="2024" name="Nat. Commun.">
        <title>Phylogenomics reveals the evolutionary origins of lichenization in chlorophyte algae.</title>
        <authorList>
            <person name="Puginier C."/>
            <person name="Libourel C."/>
            <person name="Otte J."/>
            <person name="Skaloud P."/>
            <person name="Haon M."/>
            <person name="Grisel S."/>
            <person name="Petersen M."/>
            <person name="Berrin J.G."/>
            <person name="Delaux P.M."/>
            <person name="Dal Grande F."/>
            <person name="Keller J."/>
        </authorList>
    </citation>
    <scope>NUCLEOTIDE SEQUENCE [LARGE SCALE GENOMIC DNA]</scope>
    <source>
        <strain evidence="9 10">SAG 245.80</strain>
    </source>
</reference>
<evidence type="ECO:0000256" key="5">
    <source>
        <dbReference type="ARBA" id="ARBA00023136"/>
    </source>
</evidence>
<dbReference type="InterPro" id="IPR058533">
    <property type="entry name" value="Cation_efflux_TM"/>
</dbReference>
<dbReference type="InterPro" id="IPR050681">
    <property type="entry name" value="CDF/SLC30A"/>
</dbReference>
<feature type="region of interest" description="Disordered" evidence="6">
    <location>
        <begin position="173"/>
        <end position="212"/>
    </location>
</feature>
<organism evidence="9 10">
    <name type="scientific">Elliptochloris bilobata</name>
    <dbReference type="NCBI Taxonomy" id="381761"/>
    <lineage>
        <taxon>Eukaryota</taxon>
        <taxon>Viridiplantae</taxon>
        <taxon>Chlorophyta</taxon>
        <taxon>core chlorophytes</taxon>
        <taxon>Trebouxiophyceae</taxon>
        <taxon>Trebouxiophyceae incertae sedis</taxon>
        <taxon>Elliptochloris clade</taxon>
        <taxon>Elliptochloris</taxon>
    </lineage>
</organism>
<dbReference type="GO" id="GO:0005886">
    <property type="term" value="C:plasma membrane"/>
    <property type="evidence" value="ECO:0007669"/>
    <property type="project" value="TreeGrafter"/>
</dbReference>
<dbReference type="InterPro" id="IPR027469">
    <property type="entry name" value="Cation_efflux_TMD_sf"/>
</dbReference>
<comment type="subcellular location">
    <subcellularLocation>
        <location evidence="1">Membrane</location>
        <topology evidence="1">Multi-pass membrane protein</topology>
    </subcellularLocation>
</comment>
<feature type="transmembrane region" description="Helical" evidence="7">
    <location>
        <begin position="107"/>
        <end position="130"/>
    </location>
</feature>
<evidence type="ECO:0000256" key="1">
    <source>
        <dbReference type="ARBA" id="ARBA00004141"/>
    </source>
</evidence>
<dbReference type="InterPro" id="IPR002524">
    <property type="entry name" value="Cation_efflux"/>
</dbReference>
<dbReference type="PANTHER" id="PTHR11562">
    <property type="entry name" value="CATION EFFLUX PROTEIN/ ZINC TRANSPORTER"/>
    <property type="match status" value="1"/>
</dbReference>
<dbReference type="EMBL" id="JALJOU010000063">
    <property type="protein sequence ID" value="KAK9826731.1"/>
    <property type="molecule type" value="Genomic_DNA"/>
</dbReference>
<evidence type="ECO:0000256" key="7">
    <source>
        <dbReference type="SAM" id="Phobius"/>
    </source>
</evidence>
<sequence>MDGAREEGGTPLLSSGVLRRSPSCTLADESHGLSHEASKVQRKLIFALVLALLFMVVEVVGGYVANSLAILTDAAHLLSDVSGFAVAIFAGVVAAKKSSSTHTFGYHRIEVLGALASVLSTWLVTGILVVEAVDRIRNPVPVDGKLMFFLALGGVAINVLIFVILGEHGHSHAGHSHSHGGHDHSHGDDLLDGHSHGGRREGHAHAQPHGAADDVEAGLEGAAAGSAAAAKEKNINLRGAMLHVAGDLVQSLGVALAGALIWWKQGDPRWALADPICTFLFAVLVLLTTRAILRDISDVLMERVPRAHDSTAVETALLQVEGVERVQDLHIWGLKPGVALLSAHLIISGGADACAALSGATAACAGLGIQHSTLQLAHDNGTPCCDPLPAPAARG</sequence>
<dbReference type="Pfam" id="PF01545">
    <property type="entry name" value="Cation_efflux"/>
    <property type="match status" value="1"/>
</dbReference>
<comment type="caution">
    <text evidence="9">The sequence shown here is derived from an EMBL/GenBank/DDBJ whole genome shotgun (WGS) entry which is preliminary data.</text>
</comment>
<proteinExistence type="predicted"/>
<feature type="transmembrane region" description="Helical" evidence="7">
    <location>
        <begin position="146"/>
        <end position="165"/>
    </location>
</feature>
<evidence type="ECO:0000256" key="2">
    <source>
        <dbReference type="ARBA" id="ARBA00022692"/>
    </source>
</evidence>
<evidence type="ECO:0000256" key="6">
    <source>
        <dbReference type="SAM" id="MobiDB-lite"/>
    </source>
</evidence>
<name>A0AAW1QZN6_9CHLO</name>
<keyword evidence="2 7" id="KW-0812">Transmembrane</keyword>
<evidence type="ECO:0000259" key="8">
    <source>
        <dbReference type="Pfam" id="PF01545"/>
    </source>
</evidence>
<dbReference type="GO" id="GO:0005385">
    <property type="term" value="F:zinc ion transmembrane transporter activity"/>
    <property type="evidence" value="ECO:0007669"/>
    <property type="project" value="TreeGrafter"/>
</dbReference>
<feature type="transmembrane region" description="Helical" evidence="7">
    <location>
        <begin position="269"/>
        <end position="293"/>
    </location>
</feature>